<gene>
    <name evidence="1" type="ORF">ES1_13430</name>
</gene>
<dbReference type="PATRIC" id="fig|717961.3.peg.1426"/>
<reference evidence="1 2" key="1">
    <citation type="submission" date="2010-03" db="EMBL/GenBank/DDBJ databases">
        <title>The genome sequence of Eubacterium siraeum V10Sc8a.</title>
        <authorList>
            <consortium name="metaHIT consortium -- http://www.metahit.eu/"/>
            <person name="Pajon A."/>
            <person name="Turner K."/>
            <person name="Parkhill J."/>
            <person name="Duncan S."/>
            <person name="Flint H."/>
        </authorList>
    </citation>
    <scope>NUCLEOTIDE SEQUENCE [LARGE SCALE GENOMIC DNA]</scope>
    <source>
        <strain evidence="1 2">V10Sc8a</strain>
    </source>
</reference>
<protein>
    <submittedName>
        <fullName evidence="1">Uncharacterized protein</fullName>
    </submittedName>
</protein>
<reference evidence="1 2" key="2">
    <citation type="submission" date="2010-03" db="EMBL/GenBank/DDBJ databases">
        <authorList>
            <person name="Pajon A."/>
        </authorList>
    </citation>
    <scope>NUCLEOTIDE SEQUENCE [LARGE SCALE GENOMIC DNA]</scope>
    <source>
        <strain evidence="1 2">V10Sc8a</strain>
    </source>
</reference>
<organism evidence="1 2">
    <name type="scientific">[Eubacterium] siraeum V10Sc8a</name>
    <dbReference type="NCBI Taxonomy" id="717961"/>
    <lineage>
        <taxon>Bacteria</taxon>
        <taxon>Bacillati</taxon>
        <taxon>Bacillota</taxon>
        <taxon>Clostridia</taxon>
        <taxon>Eubacteriales</taxon>
        <taxon>Oscillospiraceae</taxon>
        <taxon>Oscillospiraceae incertae sedis</taxon>
    </lineage>
</organism>
<evidence type="ECO:0000313" key="1">
    <source>
        <dbReference type="EMBL" id="CBL34327.1"/>
    </source>
</evidence>
<dbReference type="AlphaFoldDB" id="D4MKP4"/>
<sequence length="797" mass="93611">MSDINSVIDRESETENLLMDILHNNKFTINIIYAPTAVGKSSISLKLLYKLKEYNSECILIKTPPVNKSETIQEWTYVDSIFQGLKSFYSESAFSFDRFIINSPYFVEQLAMTRIEILNEANKENFIAKILFAARIEKENTIKRLIIDDERLALYAKQEYINFIFRNCEMVLVIDNLQNIDDSSLSFLKSIFSYNGLKKRYVIFEFTLLNDKDDRQIKMAEYFRSETIYVKCSHIKKTSPEYIPQIIDTIVYDRPKNIEFITDLVGYYQSSNSGNIRELIDFSVNYKETRCNSSNQTLESVLRLDDKEIVALCIILLFNGDIAKTYIEDILKSVSVFNTDVVIQDLEHKRLVNVSKKKITFAHASIPDCLGMNVSKLVACRSSAIKITKDFIEHNIIDEGKQIKPFLNVILEIYKEYEPTKISGLLDAIEKSVLIYLQPSAAWSYLKAFIQVAGTEFFKYKKVFFSILQLCFKLELYRNGYEFLMQIYKAYDIAEFPEIIIYKMMYMSALDMHTDNIEYYLSIKEILKDDLMRLYGYLIILSSYRSLGRYNDCFHIHKILNKRKYKRYVEYGYRCRLVDMYLPRHKSISFLKRSIKIFRKNNKAVQVAKSLITYTHILGGLGKIEKARNQISEAERLLAHEIIGKHMVLVNKAVINLLDGDFSEENYRLLEMAETSAIVPFDKLAIIVNKLVWCYENRRIDLIHMLEMQALPLLNLEPDRHVHCLLYYNLYLCFKLENNETKMSNYLFKAKQTMEYCNPVKARLTNKPTRETKFILTKKWHICYLAYWTFDIMLGEN</sequence>
<dbReference type="InterPro" id="IPR027417">
    <property type="entry name" value="P-loop_NTPase"/>
</dbReference>
<dbReference type="KEGG" id="esr:ES1_13430"/>
<dbReference type="BioCyc" id="ESIR717961:G136L-1102-MONOMER"/>
<dbReference type="SUPFAM" id="SSF52540">
    <property type="entry name" value="P-loop containing nucleoside triphosphate hydrolases"/>
    <property type="match status" value="1"/>
</dbReference>
<dbReference type="EMBL" id="FP929059">
    <property type="protein sequence ID" value="CBL34327.1"/>
    <property type="molecule type" value="Genomic_DNA"/>
</dbReference>
<dbReference type="Proteomes" id="UP000007050">
    <property type="component" value="Chromosome"/>
</dbReference>
<accession>D4MKP4</accession>
<dbReference type="Gene3D" id="3.40.50.300">
    <property type="entry name" value="P-loop containing nucleotide triphosphate hydrolases"/>
    <property type="match status" value="1"/>
</dbReference>
<proteinExistence type="predicted"/>
<dbReference type="HOGENOM" id="CLU_343843_0_0_9"/>
<name>D4MKP4_9FIRM</name>
<evidence type="ECO:0000313" key="2">
    <source>
        <dbReference type="Proteomes" id="UP000007050"/>
    </source>
</evidence>